<feature type="compositionally biased region" description="Polar residues" evidence="5">
    <location>
        <begin position="736"/>
        <end position="746"/>
    </location>
</feature>
<reference evidence="7 8" key="1">
    <citation type="submission" date="2018-04" db="EMBL/GenBank/DDBJ databases">
        <authorList>
            <person name="Vogel A."/>
        </authorList>
    </citation>
    <scope>NUCLEOTIDE SEQUENCE [LARGE SCALE GENOMIC DNA]</scope>
</reference>
<keyword evidence="2 4" id="KW-0863">Zinc-finger</keyword>
<dbReference type="PANTHER" id="PTHR31973">
    <property type="entry name" value="POLYPROTEIN, PUTATIVE-RELATED"/>
    <property type="match status" value="1"/>
</dbReference>
<dbReference type="PROSITE" id="PS50966">
    <property type="entry name" value="ZF_SWIM"/>
    <property type="match status" value="1"/>
</dbReference>
<feature type="compositionally biased region" description="Basic residues" evidence="5">
    <location>
        <begin position="704"/>
        <end position="713"/>
    </location>
</feature>
<evidence type="ECO:0000313" key="8">
    <source>
        <dbReference type="Proteomes" id="UP000595140"/>
    </source>
</evidence>
<protein>
    <recommendedName>
        <fullName evidence="6">SWIM-type domain-containing protein</fullName>
    </recommendedName>
</protein>
<dbReference type="OrthoDB" id="104044at2759"/>
<evidence type="ECO:0000259" key="6">
    <source>
        <dbReference type="PROSITE" id="PS50966"/>
    </source>
</evidence>
<evidence type="ECO:0000256" key="4">
    <source>
        <dbReference type="PROSITE-ProRule" id="PRU00325"/>
    </source>
</evidence>
<dbReference type="AlphaFoldDB" id="A0A484NPP6"/>
<organism evidence="7 8">
    <name type="scientific">Cuscuta campestris</name>
    <dbReference type="NCBI Taxonomy" id="132261"/>
    <lineage>
        <taxon>Eukaryota</taxon>
        <taxon>Viridiplantae</taxon>
        <taxon>Streptophyta</taxon>
        <taxon>Embryophyta</taxon>
        <taxon>Tracheophyta</taxon>
        <taxon>Spermatophyta</taxon>
        <taxon>Magnoliopsida</taxon>
        <taxon>eudicotyledons</taxon>
        <taxon>Gunneridae</taxon>
        <taxon>Pentapetalae</taxon>
        <taxon>asterids</taxon>
        <taxon>lamiids</taxon>
        <taxon>Solanales</taxon>
        <taxon>Convolvulaceae</taxon>
        <taxon>Cuscuteae</taxon>
        <taxon>Cuscuta</taxon>
        <taxon>Cuscuta subgen. Grammica</taxon>
        <taxon>Cuscuta sect. Cleistogrammica</taxon>
    </lineage>
</organism>
<feature type="region of interest" description="Disordered" evidence="5">
    <location>
        <begin position="701"/>
        <end position="746"/>
    </location>
</feature>
<dbReference type="Pfam" id="PF04434">
    <property type="entry name" value="SWIM"/>
    <property type="match status" value="1"/>
</dbReference>
<evidence type="ECO:0000256" key="5">
    <source>
        <dbReference type="SAM" id="MobiDB-lite"/>
    </source>
</evidence>
<dbReference type="InterPro" id="IPR007527">
    <property type="entry name" value="Znf_SWIM"/>
</dbReference>
<dbReference type="InterPro" id="IPR006564">
    <property type="entry name" value="Znf_PMZ"/>
</dbReference>
<dbReference type="GO" id="GO:0008270">
    <property type="term" value="F:zinc ion binding"/>
    <property type="evidence" value="ECO:0007669"/>
    <property type="project" value="UniProtKB-KW"/>
</dbReference>
<evidence type="ECO:0000313" key="7">
    <source>
        <dbReference type="EMBL" id="VFR01845.1"/>
    </source>
</evidence>
<dbReference type="InterPro" id="IPR018289">
    <property type="entry name" value="MULE_transposase_dom"/>
</dbReference>
<evidence type="ECO:0000256" key="2">
    <source>
        <dbReference type="ARBA" id="ARBA00022771"/>
    </source>
</evidence>
<dbReference type="Proteomes" id="UP000595140">
    <property type="component" value="Unassembled WGS sequence"/>
</dbReference>
<keyword evidence="3" id="KW-0862">Zinc</keyword>
<gene>
    <name evidence="7" type="ORF">CCAM_LOCUS43620</name>
</gene>
<keyword evidence="1" id="KW-0479">Metal-binding</keyword>
<accession>A0A484NPP6</accession>
<evidence type="ECO:0000256" key="3">
    <source>
        <dbReference type="ARBA" id="ARBA00022833"/>
    </source>
</evidence>
<proteinExistence type="predicted"/>
<dbReference type="EMBL" id="OOIL02006792">
    <property type="protein sequence ID" value="VFR01845.1"/>
    <property type="molecule type" value="Genomic_DNA"/>
</dbReference>
<dbReference type="SMART" id="SM00575">
    <property type="entry name" value="ZnF_PMZ"/>
    <property type="match status" value="1"/>
</dbReference>
<feature type="domain" description="SWIM-type" evidence="6">
    <location>
        <begin position="617"/>
        <end position="649"/>
    </location>
</feature>
<evidence type="ECO:0000256" key="1">
    <source>
        <dbReference type="ARBA" id="ARBA00022723"/>
    </source>
</evidence>
<dbReference type="Pfam" id="PF10551">
    <property type="entry name" value="MULE"/>
    <property type="match status" value="1"/>
</dbReference>
<sequence>MFSSLLASVSSIVPDFSTPAAIHYLLQFDGKWDIHGVFSYTYAYEIQIPHHASFTDLIQVIRNTVPSSYEKSVFKISHVSDSCSSHVVIDNDTSLYAYIRLKSIHCGVRDFPLCVELTNFSASIVSGGGLVLSELHQPLLCLHSISNSSDCEVTESDASLSDLEENRRMCTLDEDYIPIQQFSPGLVFETFRVDEIPENNVQTSELDGNNYLQSNPSSYRMSQQEIATMKEMYVTSRFDPTRIAVDAIYASKKDLDIHLKMLAISNQFQYRIRTSKKSCLHVVCVDFPRCTWAVRAVRLPGVEMFQIRRYNHEHQCPIDARQGTTRQATYHIVAELVKHKFCYAITKPYPHISILSDMRREHGIAMTYKKAWFAKEKALEICFGTVQDSYASLPSMCFMLKKANSGSMIKLTTTPDHLFKVKQALKHRPVEYIVSDRHDGMIKAVKSVYPKVGHGNCIFHIFGNIKSNFHGSEKFLSWKFYGAARAAFEVECDRYLKYLDRDDPRIIRYLKSIGKEKWAKSCSNQRYSIMTSNLAESMNNVDAVPREYPISQLVDFLIGRTQRWFHERRDLANSTSSTLTKFYESKLNELHSASAVMEVRPACSFEFLVIDKNGRSFVVNFQNRTCTCCEFQLDHFVCVHAVAATRCRSGLSCYDYVSSFYTTTAWRATYSGIIHPIPSKKSWVVPDEVAEVVCLPPSCDKRPPGRPKKRRILSKGEHAKRQSCSRCKSQGHNRKTCTNPISLSRA</sequence>
<keyword evidence="8" id="KW-1185">Reference proteome</keyword>
<name>A0A484NPP6_9ASTE</name>
<dbReference type="PANTHER" id="PTHR31973:SF113">
    <property type="entry name" value="PROTEIN FAR1-RELATED SEQUENCE 5-LIKE"/>
    <property type="match status" value="1"/>
</dbReference>